<dbReference type="Gene3D" id="2.40.160.130">
    <property type="entry name" value="Capsule assembly protein Wzi"/>
    <property type="match status" value="1"/>
</dbReference>
<proteinExistence type="predicted"/>
<dbReference type="InterPro" id="IPR026950">
    <property type="entry name" value="Caps_assemb_Wzi"/>
</dbReference>
<dbReference type="Pfam" id="PF14052">
    <property type="entry name" value="Caps_assemb_Wzi"/>
    <property type="match status" value="1"/>
</dbReference>
<organism evidence="2">
    <name type="scientific">Telmatobacter sp. DSM 110680</name>
    <dbReference type="NCBI Taxonomy" id="3036704"/>
    <lineage>
        <taxon>Bacteria</taxon>
        <taxon>Pseudomonadati</taxon>
        <taxon>Acidobacteriota</taxon>
        <taxon>Terriglobia</taxon>
        <taxon>Terriglobales</taxon>
        <taxon>Acidobacteriaceae</taxon>
        <taxon>Telmatobacter</taxon>
    </lineage>
</organism>
<dbReference type="AlphaFoldDB" id="A0AAU7DHH3"/>
<sequence length="598" mass="66409">MFKLGTFSAAGLVTFANVVAAFSIAAGLPLAAQSTALQHTQLATQTGNALQDCESSTNGSPYIPLDSWIYPAVTRLNALGYTQDVYLGMRPWTRLNLIHMLRDTSREIEDANLYGDSTADEAQNLYAVLLRELLPDIQDCTSPRGQARLESSYSLLRAITGTPLHDSYHLGSSIVNDYGRPFENGLNNYSGLSGYASAGRYLLYVRGEFQGAPSAAGYSTALAENLSTNVDLIYFINPATGLPYNQATIPRGPIPTTTVGRLMEAYLSVNVHNHEVSIGKHDQWLGPGEGSAMAWSNNAENIYAFQINRTEPLRVPLLSRVIGPIRYDFLVGSLKGHTQPNDPWVHAEKLSFKPTRDLEFGFERTVIWGGKDHEPITLHTFLRSFFSLDSVHTDIKNSPQDPGARFGALDFSYRLPFPRNWLTLYTDMEAHDTPSPIFAGHATYRPGLYLSHFPGVPKLDLRAEAVNTDSSHPSSVGGRYQYYESIQKQGYTNKGQLFGDWVGREDKGGQAWITYHLSGNEWLQLSLRTQKAAKDFIPGGTTLADLNFNVVKRVGRDFEINGTFTYERYKAPIYLPGTQTVTNTSIRLTWFPNRSISF</sequence>
<accession>A0AAU7DHH3</accession>
<evidence type="ECO:0000313" key="2">
    <source>
        <dbReference type="EMBL" id="XBH17183.1"/>
    </source>
</evidence>
<name>A0AAU7DHH3_9BACT</name>
<dbReference type="InterPro" id="IPR038636">
    <property type="entry name" value="Wzi_sf"/>
</dbReference>
<feature type="signal peptide" evidence="1">
    <location>
        <begin position="1"/>
        <end position="31"/>
    </location>
</feature>
<gene>
    <name evidence="2" type="ORF">P8935_21775</name>
</gene>
<evidence type="ECO:0000256" key="1">
    <source>
        <dbReference type="SAM" id="SignalP"/>
    </source>
</evidence>
<feature type="chain" id="PRO_5043425505" evidence="1">
    <location>
        <begin position="32"/>
        <end position="598"/>
    </location>
</feature>
<reference evidence="2" key="1">
    <citation type="submission" date="2023-03" db="EMBL/GenBank/DDBJ databases">
        <title>Edaphobacter sp.</title>
        <authorList>
            <person name="Huber K.J."/>
            <person name="Papendorf J."/>
            <person name="Pilke C."/>
            <person name="Bunk B."/>
            <person name="Sproeer C."/>
            <person name="Pester M."/>
        </authorList>
    </citation>
    <scope>NUCLEOTIDE SEQUENCE</scope>
    <source>
        <strain evidence="2">DSM 110680</strain>
    </source>
</reference>
<protein>
    <submittedName>
        <fullName evidence="2">Capsule assembly Wzi family protein</fullName>
    </submittedName>
</protein>
<dbReference type="EMBL" id="CP121196">
    <property type="protein sequence ID" value="XBH17183.1"/>
    <property type="molecule type" value="Genomic_DNA"/>
</dbReference>
<keyword evidence="1" id="KW-0732">Signal</keyword>
<dbReference type="RefSeq" id="WP_348262414.1">
    <property type="nucleotide sequence ID" value="NZ_CP121196.1"/>
</dbReference>